<accession>A0A4D6KR45</accession>
<evidence type="ECO:0000313" key="2">
    <source>
        <dbReference type="Proteomes" id="UP000501690"/>
    </source>
</evidence>
<reference evidence="1 2" key="1">
    <citation type="submission" date="2019-04" db="EMBL/GenBank/DDBJ databases">
        <title>An improved genome assembly and genetic linkage map for asparagus bean, Vigna unguiculata ssp. sesquipedialis.</title>
        <authorList>
            <person name="Xia Q."/>
            <person name="Zhang R."/>
            <person name="Dong Y."/>
        </authorList>
    </citation>
    <scope>NUCLEOTIDE SEQUENCE [LARGE SCALE GENOMIC DNA]</scope>
    <source>
        <tissue evidence="1">Leaf</tissue>
    </source>
</reference>
<name>A0A4D6KR45_VIGUN</name>
<protein>
    <submittedName>
        <fullName evidence="1">Uncharacterized protein</fullName>
    </submittedName>
</protein>
<organism evidence="1 2">
    <name type="scientific">Vigna unguiculata</name>
    <name type="common">Cowpea</name>
    <dbReference type="NCBI Taxonomy" id="3917"/>
    <lineage>
        <taxon>Eukaryota</taxon>
        <taxon>Viridiplantae</taxon>
        <taxon>Streptophyta</taxon>
        <taxon>Embryophyta</taxon>
        <taxon>Tracheophyta</taxon>
        <taxon>Spermatophyta</taxon>
        <taxon>Magnoliopsida</taxon>
        <taxon>eudicotyledons</taxon>
        <taxon>Gunneridae</taxon>
        <taxon>Pentapetalae</taxon>
        <taxon>rosids</taxon>
        <taxon>fabids</taxon>
        <taxon>Fabales</taxon>
        <taxon>Fabaceae</taxon>
        <taxon>Papilionoideae</taxon>
        <taxon>50 kb inversion clade</taxon>
        <taxon>NPAAA clade</taxon>
        <taxon>indigoferoid/millettioid clade</taxon>
        <taxon>Phaseoleae</taxon>
        <taxon>Vigna</taxon>
    </lineage>
</organism>
<evidence type="ECO:0000313" key="1">
    <source>
        <dbReference type="EMBL" id="QCD79055.1"/>
    </source>
</evidence>
<dbReference type="Proteomes" id="UP000501690">
    <property type="component" value="Linkage Group LG1"/>
</dbReference>
<dbReference type="EMBL" id="CP039345">
    <property type="protein sequence ID" value="QCD79055.1"/>
    <property type="molecule type" value="Genomic_DNA"/>
</dbReference>
<sequence>MPVAGDAFASDCSSWKTYKELGCTTNKEESTYVNGKKNISSDEPNSALEKVRFENLHPSSIPFRSVLLIEFCKRFRSFFGESRGLSNGCAQPNVIYVDPSQTSLQLRGRFSKQVEKRLVTVNPKVGISAVA</sequence>
<keyword evidence="2" id="KW-1185">Reference proteome</keyword>
<gene>
    <name evidence="1" type="ORF">DEO72_LG1g2692</name>
</gene>
<proteinExistence type="predicted"/>
<dbReference type="AlphaFoldDB" id="A0A4D6KR45"/>